<keyword evidence="4 10" id="KW-0812">Transmembrane</keyword>
<evidence type="ECO:0000256" key="7">
    <source>
        <dbReference type="ARBA" id="ARBA00023054"/>
    </source>
</evidence>
<organism evidence="12 13">
    <name type="scientific">Piptocephalis cylindrospora</name>
    <dbReference type="NCBI Taxonomy" id="1907219"/>
    <lineage>
        <taxon>Eukaryota</taxon>
        <taxon>Fungi</taxon>
        <taxon>Fungi incertae sedis</taxon>
        <taxon>Zoopagomycota</taxon>
        <taxon>Zoopagomycotina</taxon>
        <taxon>Zoopagomycetes</taxon>
        <taxon>Zoopagales</taxon>
        <taxon>Piptocephalidaceae</taxon>
        <taxon>Piptocephalis</taxon>
    </lineage>
</organism>
<dbReference type="InterPro" id="IPR010989">
    <property type="entry name" value="SNARE"/>
</dbReference>
<dbReference type="EMBL" id="KZ989094">
    <property type="protein sequence ID" value="RKP11225.1"/>
    <property type="molecule type" value="Genomic_DNA"/>
</dbReference>
<dbReference type="Proteomes" id="UP000267251">
    <property type="component" value="Unassembled WGS sequence"/>
</dbReference>
<reference evidence="13" key="1">
    <citation type="journal article" date="2018" name="Nat. Microbiol.">
        <title>Leveraging single-cell genomics to expand the fungal tree of life.</title>
        <authorList>
            <person name="Ahrendt S.R."/>
            <person name="Quandt C.A."/>
            <person name="Ciobanu D."/>
            <person name="Clum A."/>
            <person name="Salamov A."/>
            <person name="Andreopoulos B."/>
            <person name="Cheng J.F."/>
            <person name="Woyke T."/>
            <person name="Pelin A."/>
            <person name="Henrissat B."/>
            <person name="Reynolds N.K."/>
            <person name="Benny G.L."/>
            <person name="Smith M.E."/>
            <person name="James T.Y."/>
            <person name="Grigoriev I.V."/>
        </authorList>
    </citation>
    <scope>NUCLEOTIDE SEQUENCE [LARGE SCALE GENOMIC DNA]</scope>
</reference>
<evidence type="ECO:0000256" key="2">
    <source>
        <dbReference type="ARBA" id="ARBA00006108"/>
    </source>
</evidence>
<dbReference type="GO" id="GO:0006886">
    <property type="term" value="P:intracellular protein transport"/>
    <property type="evidence" value="ECO:0007669"/>
    <property type="project" value="InterPro"/>
</dbReference>
<dbReference type="GO" id="GO:0042147">
    <property type="term" value="P:retrograde transport, endosome to Golgi"/>
    <property type="evidence" value="ECO:0007669"/>
    <property type="project" value="TreeGrafter"/>
</dbReference>
<evidence type="ECO:0000256" key="6">
    <source>
        <dbReference type="ARBA" id="ARBA00022989"/>
    </source>
</evidence>
<dbReference type="Pfam" id="PF05008">
    <property type="entry name" value="V-SNARE"/>
    <property type="match status" value="1"/>
</dbReference>
<dbReference type="SUPFAM" id="SSF47661">
    <property type="entry name" value="t-snare proteins"/>
    <property type="match status" value="1"/>
</dbReference>
<dbReference type="GO" id="GO:0048280">
    <property type="term" value="P:vesicle fusion with Golgi apparatus"/>
    <property type="evidence" value="ECO:0007669"/>
    <property type="project" value="TreeGrafter"/>
</dbReference>
<dbReference type="GO" id="GO:0031201">
    <property type="term" value="C:SNARE complex"/>
    <property type="evidence" value="ECO:0007669"/>
    <property type="project" value="TreeGrafter"/>
</dbReference>
<dbReference type="GO" id="GO:0000149">
    <property type="term" value="F:SNARE binding"/>
    <property type="evidence" value="ECO:0007669"/>
    <property type="project" value="TreeGrafter"/>
</dbReference>
<evidence type="ECO:0000313" key="12">
    <source>
        <dbReference type="EMBL" id="RKP11225.1"/>
    </source>
</evidence>
<evidence type="ECO:0000256" key="3">
    <source>
        <dbReference type="ARBA" id="ARBA00022448"/>
    </source>
</evidence>
<evidence type="ECO:0000256" key="5">
    <source>
        <dbReference type="ARBA" id="ARBA00022927"/>
    </source>
</evidence>
<sequence length="227" mass="25441">MASAAGGGSELFDNYQQEFSLLVGSLGDKVRSQIPNQIGDPRKATIRAAERELEEADEIIGQMEMEILNLSPSLKAQLQPRLRGHSADLEALRRELKRLIARGDGKGNRDELLARTDVDSLSHDQRDRLLGGTQRLQDSSRRLEESNRLALDTETLGIGILGDLRAQREQIQHTRSTLQEADSYVDRAQRTLKGMARRMVTNRLISIAIILVLVALIILVFYAKFVR</sequence>
<feature type="domain" description="T-SNARE coiled-coil homology" evidence="11">
    <location>
        <begin position="128"/>
        <end position="195"/>
    </location>
</feature>
<dbReference type="GO" id="GO:0005789">
    <property type="term" value="C:endoplasmic reticulum membrane"/>
    <property type="evidence" value="ECO:0007669"/>
    <property type="project" value="TreeGrafter"/>
</dbReference>
<dbReference type="GO" id="GO:0031902">
    <property type="term" value="C:late endosome membrane"/>
    <property type="evidence" value="ECO:0007669"/>
    <property type="project" value="TreeGrafter"/>
</dbReference>
<dbReference type="GO" id="GO:0012507">
    <property type="term" value="C:ER to Golgi transport vesicle membrane"/>
    <property type="evidence" value="ECO:0007669"/>
    <property type="project" value="TreeGrafter"/>
</dbReference>
<dbReference type="PANTHER" id="PTHR21230">
    <property type="entry name" value="VESICLE TRANSPORT V-SNARE PROTEIN VTI1-RELATED"/>
    <property type="match status" value="1"/>
</dbReference>
<dbReference type="GO" id="GO:0006896">
    <property type="term" value="P:Golgi to vacuole transport"/>
    <property type="evidence" value="ECO:0007669"/>
    <property type="project" value="TreeGrafter"/>
</dbReference>
<dbReference type="GO" id="GO:0005794">
    <property type="term" value="C:Golgi apparatus"/>
    <property type="evidence" value="ECO:0007669"/>
    <property type="project" value="TreeGrafter"/>
</dbReference>
<keyword evidence="3" id="KW-0813">Transport</keyword>
<evidence type="ECO:0000256" key="9">
    <source>
        <dbReference type="SAM" id="Coils"/>
    </source>
</evidence>
<keyword evidence="13" id="KW-1185">Reference proteome</keyword>
<keyword evidence="8 10" id="KW-0472">Membrane</keyword>
<dbReference type="InterPro" id="IPR000727">
    <property type="entry name" value="T_SNARE_dom"/>
</dbReference>
<dbReference type="SUPFAM" id="SSF58038">
    <property type="entry name" value="SNARE fusion complex"/>
    <property type="match status" value="1"/>
</dbReference>
<evidence type="ECO:0000313" key="13">
    <source>
        <dbReference type="Proteomes" id="UP000267251"/>
    </source>
</evidence>
<dbReference type="CDD" id="cd15862">
    <property type="entry name" value="SNARE_Vti1"/>
    <property type="match status" value="1"/>
</dbReference>
<feature type="transmembrane region" description="Helical" evidence="10">
    <location>
        <begin position="204"/>
        <end position="223"/>
    </location>
</feature>
<dbReference type="InterPro" id="IPR038407">
    <property type="entry name" value="v-SNARE_N_sf"/>
</dbReference>
<evidence type="ECO:0000259" key="11">
    <source>
        <dbReference type="SMART" id="SM00397"/>
    </source>
</evidence>
<name>A0A4P9XXU3_9FUNG</name>
<protein>
    <submittedName>
        <fullName evidence="12">t-SNARE</fullName>
    </submittedName>
</protein>
<dbReference type="GO" id="GO:0016236">
    <property type="term" value="P:macroautophagy"/>
    <property type="evidence" value="ECO:0007669"/>
    <property type="project" value="TreeGrafter"/>
</dbReference>
<dbReference type="InterPro" id="IPR007705">
    <property type="entry name" value="Vesicle_trsprt_v-SNARE_N"/>
</dbReference>
<comment type="similarity">
    <text evidence="2">Belongs to the VTI1 family.</text>
</comment>
<proteinExistence type="inferred from homology"/>
<dbReference type="AlphaFoldDB" id="A0A4P9XXU3"/>
<dbReference type="SMART" id="SM00397">
    <property type="entry name" value="t_SNARE"/>
    <property type="match status" value="1"/>
</dbReference>
<comment type="subcellular location">
    <subcellularLocation>
        <location evidence="1">Membrane</location>
        <topology evidence="1">Single-pass type IV membrane protein</topology>
    </subcellularLocation>
</comment>
<dbReference type="GO" id="GO:0005484">
    <property type="term" value="F:SNAP receptor activity"/>
    <property type="evidence" value="ECO:0007669"/>
    <property type="project" value="TreeGrafter"/>
</dbReference>
<dbReference type="Gene3D" id="1.20.58.400">
    <property type="entry name" value="t-snare proteins"/>
    <property type="match status" value="1"/>
</dbReference>
<gene>
    <name evidence="12" type="ORF">BJ684DRAFT_22228</name>
</gene>
<keyword evidence="7 9" id="KW-0175">Coiled coil</keyword>
<dbReference type="PANTHER" id="PTHR21230:SF26">
    <property type="entry name" value="VESICLE TRANSPORT THROUGH INTERACTION WITH T-SNARES HOMOLOG 1A"/>
    <property type="match status" value="1"/>
</dbReference>
<dbReference type="Pfam" id="PF12352">
    <property type="entry name" value="V-SNARE_C"/>
    <property type="match status" value="1"/>
</dbReference>
<dbReference type="FunFam" id="1.20.5.110:FF:000002">
    <property type="entry name" value="Vesicle transport through interaction with t-SNAREsB"/>
    <property type="match status" value="1"/>
</dbReference>
<accession>A0A4P9XXU3</accession>
<evidence type="ECO:0000256" key="10">
    <source>
        <dbReference type="SAM" id="Phobius"/>
    </source>
</evidence>
<keyword evidence="5" id="KW-0653">Protein transport</keyword>
<dbReference type="Gene3D" id="1.20.5.110">
    <property type="match status" value="1"/>
</dbReference>
<keyword evidence="6 10" id="KW-1133">Transmembrane helix</keyword>
<evidence type="ECO:0000256" key="8">
    <source>
        <dbReference type="ARBA" id="ARBA00023136"/>
    </source>
</evidence>
<dbReference type="GO" id="GO:0006891">
    <property type="term" value="P:intra-Golgi vesicle-mediated transport"/>
    <property type="evidence" value="ECO:0007669"/>
    <property type="project" value="TreeGrafter"/>
</dbReference>
<dbReference type="GO" id="GO:0005829">
    <property type="term" value="C:cytosol"/>
    <property type="evidence" value="ECO:0007669"/>
    <property type="project" value="GOC"/>
</dbReference>
<evidence type="ECO:0000256" key="4">
    <source>
        <dbReference type="ARBA" id="ARBA00022692"/>
    </source>
</evidence>
<dbReference type="OrthoDB" id="430637at2759"/>
<evidence type="ECO:0000256" key="1">
    <source>
        <dbReference type="ARBA" id="ARBA00004211"/>
    </source>
</evidence>
<feature type="coiled-coil region" evidence="9">
    <location>
        <begin position="46"/>
        <end position="102"/>
    </location>
</feature>